<dbReference type="Pfam" id="PF08327">
    <property type="entry name" value="AHSA1"/>
    <property type="match status" value="1"/>
</dbReference>
<comment type="caution">
    <text evidence="3">The sequence shown here is derived from an EMBL/GenBank/DDBJ whole genome shotgun (WGS) entry which is preliminary data.</text>
</comment>
<dbReference type="EMBL" id="BAABBA010000007">
    <property type="protein sequence ID" value="GAA4287465.1"/>
    <property type="molecule type" value="Genomic_DNA"/>
</dbReference>
<reference evidence="4" key="1">
    <citation type="journal article" date="2019" name="Int. J. Syst. Evol. Microbiol.">
        <title>The Global Catalogue of Microorganisms (GCM) 10K type strain sequencing project: providing services to taxonomists for standard genome sequencing and annotation.</title>
        <authorList>
            <consortium name="The Broad Institute Genomics Platform"/>
            <consortium name="The Broad Institute Genome Sequencing Center for Infectious Disease"/>
            <person name="Wu L."/>
            <person name="Ma J."/>
        </authorList>
    </citation>
    <scope>NUCLEOTIDE SEQUENCE [LARGE SCALE GENOMIC DNA]</scope>
    <source>
        <strain evidence="4">JCM 17459</strain>
    </source>
</reference>
<dbReference type="InterPro" id="IPR023393">
    <property type="entry name" value="START-like_dom_sf"/>
</dbReference>
<dbReference type="SUPFAM" id="SSF55961">
    <property type="entry name" value="Bet v1-like"/>
    <property type="match status" value="1"/>
</dbReference>
<feature type="domain" description="Activator of Hsp90 ATPase homologue 1/2-like C-terminal" evidence="2">
    <location>
        <begin position="14"/>
        <end position="139"/>
    </location>
</feature>
<evidence type="ECO:0000313" key="3">
    <source>
        <dbReference type="EMBL" id="GAA4287465.1"/>
    </source>
</evidence>
<accession>A0ABP8EU08</accession>
<name>A0ABP8EU08_9MICO</name>
<evidence type="ECO:0000259" key="2">
    <source>
        <dbReference type="Pfam" id="PF08327"/>
    </source>
</evidence>
<dbReference type="InterPro" id="IPR013538">
    <property type="entry name" value="ASHA1/2-like_C"/>
</dbReference>
<gene>
    <name evidence="3" type="ORF">GCM10022262_18240</name>
</gene>
<dbReference type="Proteomes" id="UP001499841">
    <property type="component" value="Unassembled WGS sequence"/>
</dbReference>
<proteinExistence type="inferred from homology"/>
<keyword evidence="4" id="KW-1185">Reference proteome</keyword>
<comment type="similarity">
    <text evidence="1">Belongs to the AHA1 family.</text>
</comment>
<dbReference type="RefSeq" id="WP_345040152.1">
    <property type="nucleotide sequence ID" value="NZ_BAABBA010000007.1"/>
</dbReference>
<dbReference type="CDD" id="cd07814">
    <property type="entry name" value="SRPBCC_CalC_Aha1-like"/>
    <property type="match status" value="1"/>
</dbReference>
<sequence>MADHVSTTSIDIDALPRTVWTVLTSPELSRHVMFGASVASDYVPGSRITFTGEWEGKPFQDHGEIVEIEEPRLLRYTHFSPLTGEPDVPENYHTLTWTLEETAHGTRVTLTQDNNPTEEAAQHSTENWQRALAGLKQAAEVFSG</sequence>
<evidence type="ECO:0000256" key="1">
    <source>
        <dbReference type="ARBA" id="ARBA00006817"/>
    </source>
</evidence>
<organism evidence="3 4">
    <name type="scientific">Georgenia daeguensis</name>
    <dbReference type="NCBI Taxonomy" id="908355"/>
    <lineage>
        <taxon>Bacteria</taxon>
        <taxon>Bacillati</taxon>
        <taxon>Actinomycetota</taxon>
        <taxon>Actinomycetes</taxon>
        <taxon>Micrococcales</taxon>
        <taxon>Bogoriellaceae</taxon>
        <taxon>Georgenia</taxon>
    </lineage>
</organism>
<evidence type="ECO:0000313" key="4">
    <source>
        <dbReference type="Proteomes" id="UP001499841"/>
    </source>
</evidence>
<dbReference type="Gene3D" id="3.30.530.20">
    <property type="match status" value="1"/>
</dbReference>
<protein>
    <recommendedName>
        <fullName evidence="2">Activator of Hsp90 ATPase homologue 1/2-like C-terminal domain-containing protein</fullName>
    </recommendedName>
</protein>